<accession>A0A3M8AXP6</accession>
<reference evidence="2 3" key="1">
    <citation type="submission" date="2018-10" db="EMBL/GenBank/DDBJ databases">
        <title>Phylogenomics of Brevibacillus.</title>
        <authorList>
            <person name="Dunlap C."/>
        </authorList>
    </citation>
    <scope>NUCLEOTIDE SEQUENCE [LARGE SCALE GENOMIC DNA]</scope>
    <source>
        <strain evidence="2 3">NRRL NRS 1219</strain>
    </source>
</reference>
<dbReference type="Pfam" id="PF08282">
    <property type="entry name" value="Hydrolase_3"/>
    <property type="match status" value="1"/>
</dbReference>
<dbReference type="EMBL" id="RHHN01000030">
    <property type="protein sequence ID" value="RNB55976.1"/>
    <property type="molecule type" value="Genomic_DNA"/>
</dbReference>
<dbReference type="Gene3D" id="3.30.1240.10">
    <property type="match status" value="1"/>
</dbReference>
<dbReference type="SFLD" id="SFLDG01140">
    <property type="entry name" value="C2.B:_Phosphomannomutase_and_P"/>
    <property type="match status" value="1"/>
</dbReference>
<gene>
    <name evidence="1" type="ORF">BAG01nite_17650</name>
    <name evidence="2" type="ORF">EB820_10070</name>
</gene>
<dbReference type="EMBL" id="BJOD01000015">
    <property type="protein sequence ID" value="GED25663.1"/>
    <property type="molecule type" value="Genomic_DNA"/>
</dbReference>
<dbReference type="OrthoDB" id="9806027at2"/>
<organism evidence="2 3">
    <name type="scientific">Brevibacillus agri</name>
    <dbReference type="NCBI Taxonomy" id="51101"/>
    <lineage>
        <taxon>Bacteria</taxon>
        <taxon>Bacillati</taxon>
        <taxon>Bacillota</taxon>
        <taxon>Bacilli</taxon>
        <taxon>Bacillales</taxon>
        <taxon>Paenibacillaceae</taxon>
        <taxon>Brevibacillus</taxon>
    </lineage>
</organism>
<evidence type="ECO:0000313" key="4">
    <source>
        <dbReference type="Proteomes" id="UP000317180"/>
    </source>
</evidence>
<dbReference type="InterPro" id="IPR023214">
    <property type="entry name" value="HAD_sf"/>
</dbReference>
<dbReference type="NCBIfam" id="TIGR00099">
    <property type="entry name" value="Cof-subfamily"/>
    <property type="match status" value="1"/>
</dbReference>
<dbReference type="InterPro" id="IPR006379">
    <property type="entry name" value="HAD-SF_hydro_IIB"/>
</dbReference>
<reference evidence="1 4" key="2">
    <citation type="submission" date="2019-06" db="EMBL/GenBank/DDBJ databases">
        <title>Whole genome shotgun sequence of Brevibacillus agri NBRC 15538.</title>
        <authorList>
            <person name="Hosoyama A."/>
            <person name="Uohara A."/>
            <person name="Ohji S."/>
            <person name="Ichikawa N."/>
        </authorList>
    </citation>
    <scope>NUCLEOTIDE SEQUENCE [LARGE SCALE GENOMIC DNA]</scope>
    <source>
        <strain evidence="1 4">NBRC 15538</strain>
    </source>
</reference>
<dbReference type="GO" id="GO:0016791">
    <property type="term" value="F:phosphatase activity"/>
    <property type="evidence" value="ECO:0007669"/>
    <property type="project" value="TreeGrafter"/>
</dbReference>
<proteinExistence type="predicted"/>
<dbReference type="NCBIfam" id="TIGR01484">
    <property type="entry name" value="HAD-SF-IIB"/>
    <property type="match status" value="1"/>
</dbReference>
<dbReference type="PROSITE" id="PS01229">
    <property type="entry name" value="COF_2"/>
    <property type="match status" value="1"/>
</dbReference>
<evidence type="ECO:0000313" key="2">
    <source>
        <dbReference type="EMBL" id="RNB55976.1"/>
    </source>
</evidence>
<dbReference type="SFLD" id="SFLDS00003">
    <property type="entry name" value="Haloacid_Dehalogenase"/>
    <property type="match status" value="1"/>
</dbReference>
<keyword evidence="4" id="KW-1185">Reference proteome</keyword>
<dbReference type="GO" id="GO:0005829">
    <property type="term" value="C:cytosol"/>
    <property type="evidence" value="ECO:0007669"/>
    <property type="project" value="TreeGrafter"/>
</dbReference>
<dbReference type="Proteomes" id="UP000317180">
    <property type="component" value="Unassembled WGS sequence"/>
</dbReference>
<evidence type="ECO:0000313" key="1">
    <source>
        <dbReference type="EMBL" id="GED25663.1"/>
    </source>
</evidence>
<dbReference type="SUPFAM" id="SSF56784">
    <property type="entry name" value="HAD-like"/>
    <property type="match status" value="1"/>
</dbReference>
<dbReference type="PANTHER" id="PTHR10000:SF8">
    <property type="entry name" value="HAD SUPERFAMILY HYDROLASE-LIKE, TYPE 3"/>
    <property type="match status" value="1"/>
</dbReference>
<dbReference type="Gene3D" id="3.40.50.1000">
    <property type="entry name" value="HAD superfamily/HAD-like"/>
    <property type="match status" value="1"/>
</dbReference>
<dbReference type="InterPro" id="IPR000150">
    <property type="entry name" value="Cof"/>
</dbReference>
<dbReference type="CDD" id="cd07516">
    <property type="entry name" value="HAD_Pase"/>
    <property type="match status" value="1"/>
</dbReference>
<dbReference type="Proteomes" id="UP000276178">
    <property type="component" value="Unassembled WGS sequence"/>
</dbReference>
<name>A0A3M8AXP6_9BACL</name>
<evidence type="ECO:0000313" key="3">
    <source>
        <dbReference type="Proteomes" id="UP000276178"/>
    </source>
</evidence>
<comment type="caution">
    <text evidence="2">The sequence shown here is derived from an EMBL/GenBank/DDBJ whole genome shotgun (WGS) entry which is preliminary data.</text>
</comment>
<keyword evidence="2" id="KW-0378">Hydrolase</keyword>
<protein>
    <submittedName>
        <fullName evidence="2">Cof-type HAD-IIB family hydrolase</fullName>
    </submittedName>
    <submittedName>
        <fullName evidence="1">Haloacid dehalogenase</fullName>
    </submittedName>
</protein>
<dbReference type="InterPro" id="IPR036412">
    <property type="entry name" value="HAD-like_sf"/>
</dbReference>
<dbReference type="PANTHER" id="PTHR10000">
    <property type="entry name" value="PHOSPHOSERINE PHOSPHATASE"/>
    <property type="match status" value="1"/>
</dbReference>
<dbReference type="GeneID" id="82809121"/>
<dbReference type="RefSeq" id="WP_005828619.1">
    <property type="nucleotide sequence ID" value="NZ_BJOD01000015.1"/>
</dbReference>
<dbReference type="AlphaFoldDB" id="A0A3M8AXP6"/>
<dbReference type="GO" id="GO:0000287">
    <property type="term" value="F:magnesium ion binding"/>
    <property type="evidence" value="ECO:0007669"/>
    <property type="project" value="TreeGrafter"/>
</dbReference>
<sequence length="289" mass="32539">MLLTPGMAAFDMDGTLLNEASQMTEGTRAALFKLQEKGCKLVLSTGRMFGSAQVPIDSFPFDGYVCSNGAAIYEKDGTLVRRFYLSKEMVIDAIHALRQEPIYYELHDTNSNRWMVQEDRERLEAIIEQDASVEGVSMRQFAFYRLARVAPLAEMLQKIESGEAEIVKFFVWDNNPERLKRVAEQFNPWQEQVTITSSGKQNIEVIPHGVSKWEGLLYFCKTWGIAPEQVMAFGDAENDREALTGAGYSVAMENATPAIKQIAKYIAPHHNDDGVARFILERVIGEPTI</sequence>